<dbReference type="AlphaFoldDB" id="A0AAW1VDM3"/>
<dbReference type="EMBL" id="JBEDUW010000328">
    <property type="protein sequence ID" value="KAK9901157.1"/>
    <property type="molecule type" value="Genomic_DNA"/>
</dbReference>
<sequence>MSLNASLISPVPVCLYRVSKAAQPGSFSALIHRRAQPASFLPSQRRRRYCKQPCSSRRFKLHCDAQLPRIANSPCSSSVLQHRALRPAMATDICSNR</sequence>
<keyword evidence="2" id="KW-1185">Reference proteome</keyword>
<proteinExistence type="predicted"/>
<reference evidence="1 2" key="1">
    <citation type="journal article" date="2023" name="G3 (Bethesda)">
        <title>A chromosome-length genome assembly and annotation of blackberry (Rubus argutus, cv. 'Hillquist').</title>
        <authorList>
            <person name="Bruna T."/>
            <person name="Aryal R."/>
            <person name="Dudchenko O."/>
            <person name="Sargent D.J."/>
            <person name="Mead D."/>
            <person name="Buti M."/>
            <person name="Cavallini A."/>
            <person name="Hytonen T."/>
            <person name="Andres J."/>
            <person name="Pham M."/>
            <person name="Weisz D."/>
            <person name="Mascagni F."/>
            <person name="Usai G."/>
            <person name="Natali L."/>
            <person name="Bassil N."/>
            <person name="Fernandez G.E."/>
            <person name="Lomsadze A."/>
            <person name="Armour M."/>
            <person name="Olukolu B."/>
            <person name="Poorten T."/>
            <person name="Britton C."/>
            <person name="Davik J."/>
            <person name="Ashrafi H."/>
            <person name="Aiden E.L."/>
            <person name="Borodovsky M."/>
            <person name="Worthington M."/>
        </authorList>
    </citation>
    <scope>NUCLEOTIDE SEQUENCE [LARGE SCALE GENOMIC DNA]</scope>
    <source>
        <strain evidence="1">PI 553951</strain>
    </source>
</reference>
<evidence type="ECO:0000313" key="2">
    <source>
        <dbReference type="Proteomes" id="UP001457282"/>
    </source>
</evidence>
<comment type="caution">
    <text evidence="1">The sequence shown here is derived from an EMBL/GenBank/DDBJ whole genome shotgun (WGS) entry which is preliminary data.</text>
</comment>
<protein>
    <submittedName>
        <fullName evidence="1">Uncharacterized protein</fullName>
    </submittedName>
</protein>
<accession>A0AAW1VDM3</accession>
<evidence type="ECO:0000313" key="1">
    <source>
        <dbReference type="EMBL" id="KAK9901157.1"/>
    </source>
</evidence>
<gene>
    <name evidence="1" type="ORF">M0R45_002250</name>
</gene>
<name>A0AAW1VDM3_RUBAR</name>
<organism evidence="1 2">
    <name type="scientific">Rubus argutus</name>
    <name type="common">Southern blackberry</name>
    <dbReference type="NCBI Taxonomy" id="59490"/>
    <lineage>
        <taxon>Eukaryota</taxon>
        <taxon>Viridiplantae</taxon>
        <taxon>Streptophyta</taxon>
        <taxon>Embryophyta</taxon>
        <taxon>Tracheophyta</taxon>
        <taxon>Spermatophyta</taxon>
        <taxon>Magnoliopsida</taxon>
        <taxon>eudicotyledons</taxon>
        <taxon>Gunneridae</taxon>
        <taxon>Pentapetalae</taxon>
        <taxon>rosids</taxon>
        <taxon>fabids</taxon>
        <taxon>Rosales</taxon>
        <taxon>Rosaceae</taxon>
        <taxon>Rosoideae</taxon>
        <taxon>Rosoideae incertae sedis</taxon>
        <taxon>Rubus</taxon>
    </lineage>
</organism>
<dbReference type="Proteomes" id="UP001457282">
    <property type="component" value="Unassembled WGS sequence"/>
</dbReference>